<accession>A0A8H3C2A4</accession>
<dbReference type="Gene3D" id="3.90.226.10">
    <property type="entry name" value="2-enoyl-CoA Hydratase, Chain A, domain 1"/>
    <property type="match status" value="1"/>
</dbReference>
<dbReference type="GO" id="GO:0006635">
    <property type="term" value="P:fatty acid beta-oxidation"/>
    <property type="evidence" value="ECO:0007669"/>
    <property type="project" value="TreeGrafter"/>
</dbReference>
<keyword evidence="2" id="KW-0456">Lyase</keyword>
<dbReference type="FunFam" id="1.10.12.10:FF:000001">
    <property type="entry name" value="Probable enoyl-CoA hydratase, mitochondrial"/>
    <property type="match status" value="1"/>
</dbReference>
<evidence type="ECO:0000256" key="2">
    <source>
        <dbReference type="ARBA" id="ARBA00023239"/>
    </source>
</evidence>
<dbReference type="InterPro" id="IPR029045">
    <property type="entry name" value="ClpP/crotonase-like_dom_sf"/>
</dbReference>
<dbReference type="InterPro" id="IPR001753">
    <property type="entry name" value="Enoyl-CoA_hydra/iso"/>
</dbReference>
<dbReference type="Gene3D" id="1.10.12.10">
    <property type="entry name" value="Lyase 2-enoyl-coa Hydratase, Chain A, domain 2"/>
    <property type="match status" value="1"/>
</dbReference>
<sequence length="318" mass="33921">MLLARVASTICSTVPRSAVTPTFKRLLNAPAANNAEPLDAFLEPVEDRPGVSYLSLNRPKARNAISVRMLEQIKDALDTAQKDKSLRTLIVRSTSPGAFCAGADLVERKSMNKEQVDAFLANLRAAFCSLEDLPIPTIAAIDGPALGGGLEMALCCDLRVAGSTVTKIGLPETRLGIIPGAGGTQRAVRLLGLPRAKALVYTGRALDAEEARSWGIVDYVSKDGQSASDRALELADEMSNSAPLALRAAKRALSDEMSNSAPLALRAAKRALSFSPDLSLSEGLDLERACYEPLLSSKDRTEALAAFQEKRKPVFKGE</sequence>
<dbReference type="Proteomes" id="UP000663861">
    <property type="component" value="Unassembled WGS sequence"/>
</dbReference>
<dbReference type="SUPFAM" id="SSF52096">
    <property type="entry name" value="ClpP/crotonase"/>
    <property type="match status" value="1"/>
</dbReference>
<dbReference type="EMBL" id="CAJMWY010001579">
    <property type="protein sequence ID" value="CAE6471006.1"/>
    <property type="molecule type" value="Genomic_DNA"/>
</dbReference>
<dbReference type="PANTHER" id="PTHR11941:SF171">
    <property type="entry name" value="SD19268P"/>
    <property type="match status" value="1"/>
</dbReference>
<dbReference type="Pfam" id="PF00378">
    <property type="entry name" value="ECH_1"/>
    <property type="match status" value="1"/>
</dbReference>
<evidence type="ECO:0000256" key="3">
    <source>
        <dbReference type="RuleBase" id="RU003707"/>
    </source>
</evidence>
<dbReference type="AlphaFoldDB" id="A0A8H3C2A4"/>
<name>A0A8H3C2A4_9AGAM</name>
<dbReference type="InterPro" id="IPR014748">
    <property type="entry name" value="Enoyl-CoA_hydra_C"/>
</dbReference>
<evidence type="ECO:0000256" key="1">
    <source>
        <dbReference type="ARBA" id="ARBA00005254"/>
    </source>
</evidence>
<organism evidence="4 5">
    <name type="scientific">Rhizoctonia solani</name>
    <dbReference type="NCBI Taxonomy" id="456999"/>
    <lineage>
        <taxon>Eukaryota</taxon>
        <taxon>Fungi</taxon>
        <taxon>Dikarya</taxon>
        <taxon>Basidiomycota</taxon>
        <taxon>Agaricomycotina</taxon>
        <taxon>Agaricomycetes</taxon>
        <taxon>Cantharellales</taxon>
        <taxon>Ceratobasidiaceae</taxon>
        <taxon>Rhizoctonia</taxon>
    </lineage>
</organism>
<dbReference type="InterPro" id="IPR018376">
    <property type="entry name" value="Enoyl-CoA_hyd/isom_CS"/>
</dbReference>
<gene>
    <name evidence="4" type="ORF">RDB_LOCUS82634</name>
</gene>
<evidence type="ECO:0000313" key="4">
    <source>
        <dbReference type="EMBL" id="CAE6471006.1"/>
    </source>
</evidence>
<reference evidence="4" key="1">
    <citation type="submission" date="2021-01" db="EMBL/GenBank/DDBJ databases">
        <authorList>
            <person name="Kaushik A."/>
        </authorList>
    </citation>
    <scope>NUCLEOTIDE SEQUENCE</scope>
    <source>
        <strain evidence="4">AG4-RS23</strain>
    </source>
</reference>
<evidence type="ECO:0008006" key="6">
    <source>
        <dbReference type="Google" id="ProtNLM"/>
    </source>
</evidence>
<comment type="similarity">
    <text evidence="1 3">Belongs to the enoyl-CoA hydratase/isomerase family.</text>
</comment>
<evidence type="ECO:0000313" key="5">
    <source>
        <dbReference type="Proteomes" id="UP000663861"/>
    </source>
</evidence>
<comment type="caution">
    <text evidence="4">The sequence shown here is derived from an EMBL/GenBank/DDBJ whole genome shotgun (WGS) entry which is preliminary data.</text>
</comment>
<protein>
    <recommendedName>
        <fullName evidence="6">Methylglutaconyl-CoA hydratase</fullName>
    </recommendedName>
</protein>
<dbReference type="CDD" id="cd06558">
    <property type="entry name" value="crotonase-like"/>
    <property type="match status" value="1"/>
</dbReference>
<dbReference type="FunFam" id="3.90.226.10:FF:000009">
    <property type="entry name" value="Carnitinyl-CoA dehydratase"/>
    <property type="match status" value="1"/>
</dbReference>
<dbReference type="PROSITE" id="PS00166">
    <property type="entry name" value="ENOYL_COA_HYDRATASE"/>
    <property type="match status" value="1"/>
</dbReference>
<proteinExistence type="inferred from homology"/>
<dbReference type="GO" id="GO:0016836">
    <property type="term" value="F:hydro-lyase activity"/>
    <property type="evidence" value="ECO:0007669"/>
    <property type="project" value="UniProtKB-ARBA"/>
</dbReference>
<dbReference type="PANTHER" id="PTHR11941">
    <property type="entry name" value="ENOYL-COA HYDRATASE-RELATED"/>
    <property type="match status" value="1"/>
</dbReference>
<dbReference type="GO" id="GO:0005739">
    <property type="term" value="C:mitochondrion"/>
    <property type="evidence" value="ECO:0007669"/>
    <property type="project" value="TreeGrafter"/>
</dbReference>